<dbReference type="PANTHER" id="PTHR20857">
    <property type="entry name" value="THIAMINE-PHOSPHATE PYROPHOSPHORYLASE"/>
    <property type="match status" value="1"/>
</dbReference>
<evidence type="ECO:0000256" key="9">
    <source>
        <dbReference type="HAMAP-Rule" id="MF_00097"/>
    </source>
</evidence>
<evidence type="ECO:0000259" key="10">
    <source>
        <dbReference type="Pfam" id="PF02581"/>
    </source>
</evidence>
<feature type="binding site" evidence="9">
    <location>
        <position position="73"/>
    </location>
    <ligand>
        <name>Mg(2+)</name>
        <dbReference type="ChEBI" id="CHEBI:18420"/>
    </ligand>
</feature>
<evidence type="ECO:0000256" key="5">
    <source>
        <dbReference type="ARBA" id="ARBA00022977"/>
    </source>
</evidence>
<dbReference type="InterPro" id="IPR034291">
    <property type="entry name" value="TMP_synthase"/>
</dbReference>
<dbReference type="AlphaFoldDB" id="A0A3D9HJX0"/>
<feature type="binding site" evidence="9">
    <location>
        <position position="143"/>
    </location>
    <ligand>
        <name>4-amino-2-methyl-5-(diphosphooxymethyl)pyrimidine</name>
        <dbReference type="ChEBI" id="CHEBI:57841"/>
    </ligand>
</feature>
<evidence type="ECO:0000256" key="7">
    <source>
        <dbReference type="ARBA" id="ARBA00047851"/>
    </source>
</evidence>
<dbReference type="GO" id="GO:0004789">
    <property type="term" value="F:thiamine-phosphate diphosphorylase activity"/>
    <property type="evidence" value="ECO:0007669"/>
    <property type="project" value="UniProtKB-UniRule"/>
</dbReference>
<sequence>MSDDLPPCEFYLISPEKLDPESFAALLEKTLAAGSVSCFQLRLPDADEDEIRVAAKTLAPLVWKYDIPFLLCDHVQLTKELDLDGVHLENDLSAKMVKAARKLLGNDKSIGVSCRNSRHLAMELGEAGADYVSFGPVFMSPTKDLPPMEDAMEAIRWWGRMMELPQVAIGGVSPENCDMAVAAGADFIAGISSIWSAAEGPEAAMKQFAKALSEANSR</sequence>
<dbReference type="PANTHER" id="PTHR20857:SF15">
    <property type="entry name" value="THIAMINE-PHOSPHATE SYNTHASE"/>
    <property type="match status" value="1"/>
</dbReference>
<evidence type="ECO:0000256" key="2">
    <source>
        <dbReference type="ARBA" id="ARBA00022679"/>
    </source>
</evidence>
<protein>
    <recommendedName>
        <fullName evidence="9">Thiamine-phosphate synthase</fullName>
        <shortName evidence="9">TP synthase</shortName>
        <shortName evidence="9">TPS</shortName>
        <ecNumber evidence="9">2.5.1.3</ecNumber>
    </recommendedName>
    <alternativeName>
        <fullName evidence="9">Thiamine-phosphate pyrophosphorylase</fullName>
        <shortName evidence="9">TMP pyrophosphorylase</shortName>
        <shortName evidence="9">TMP-PPase</shortName>
    </alternativeName>
</protein>
<dbReference type="HAMAP" id="MF_00097">
    <property type="entry name" value="TMP_synthase"/>
    <property type="match status" value="1"/>
</dbReference>
<comment type="similarity">
    <text evidence="9">Belongs to the thiamine-phosphate synthase family.</text>
</comment>
<keyword evidence="4 9" id="KW-0460">Magnesium</keyword>
<dbReference type="InterPro" id="IPR036206">
    <property type="entry name" value="ThiamineP_synth_sf"/>
</dbReference>
<name>A0A3D9HJX0_9PROT</name>
<comment type="catalytic activity">
    <reaction evidence="8 9">
        <text>2-[(2R,5Z)-2-carboxy-4-methylthiazol-5(2H)-ylidene]ethyl phosphate + 4-amino-2-methyl-5-(diphosphooxymethyl)pyrimidine + 2 H(+) = thiamine phosphate + CO2 + diphosphate</text>
        <dbReference type="Rhea" id="RHEA:47844"/>
        <dbReference type="ChEBI" id="CHEBI:15378"/>
        <dbReference type="ChEBI" id="CHEBI:16526"/>
        <dbReference type="ChEBI" id="CHEBI:33019"/>
        <dbReference type="ChEBI" id="CHEBI:37575"/>
        <dbReference type="ChEBI" id="CHEBI:57841"/>
        <dbReference type="ChEBI" id="CHEBI:62899"/>
        <dbReference type="EC" id="2.5.1.3"/>
    </reaction>
</comment>
<dbReference type="GO" id="GO:0009228">
    <property type="term" value="P:thiamine biosynthetic process"/>
    <property type="evidence" value="ECO:0007669"/>
    <property type="project" value="UniProtKB-KW"/>
</dbReference>
<accession>A0A3D9HJX0</accession>
<evidence type="ECO:0000313" key="11">
    <source>
        <dbReference type="EMBL" id="RED49768.1"/>
    </source>
</evidence>
<comment type="caution">
    <text evidence="11">The sequence shown here is derived from an EMBL/GenBank/DDBJ whole genome shotgun (WGS) entry which is preliminary data.</text>
</comment>
<dbReference type="Gene3D" id="3.20.20.70">
    <property type="entry name" value="Aldolase class I"/>
    <property type="match status" value="1"/>
</dbReference>
<comment type="catalytic activity">
    <reaction evidence="7 9">
        <text>2-(2-carboxy-4-methylthiazol-5-yl)ethyl phosphate + 4-amino-2-methyl-5-(diphosphooxymethyl)pyrimidine + 2 H(+) = thiamine phosphate + CO2 + diphosphate</text>
        <dbReference type="Rhea" id="RHEA:47848"/>
        <dbReference type="ChEBI" id="CHEBI:15378"/>
        <dbReference type="ChEBI" id="CHEBI:16526"/>
        <dbReference type="ChEBI" id="CHEBI:33019"/>
        <dbReference type="ChEBI" id="CHEBI:37575"/>
        <dbReference type="ChEBI" id="CHEBI:57841"/>
        <dbReference type="ChEBI" id="CHEBI:62890"/>
        <dbReference type="EC" id="2.5.1.3"/>
    </reaction>
</comment>
<gene>
    <name evidence="9" type="primary">thiE</name>
    <name evidence="11" type="ORF">DFP90_105139</name>
</gene>
<dbReference type="GO" id="GO:0009229">
    <property type="term" value="P:thiamine diphosphate biosynthetic process"/>
    <property type="evidence" value="ECO:0007669"/>
    <property type="project" value="UniProtKB-UniRule"/>
</dbReference>
<comment type="pathway">
    <text evidence="1 9">Cofactor biosynthesis; thiamine diphosphate biosynthesis; thiamine phosphate from 4-amino-2-methyl-5-diphosphomethylpyrimidine and 4-methyl-5-(2-phosphoethyl)-thiazole: step 1/1.</text>
</comment>
<dbReference type="Pfam" id="PF02581">
    <property type="entry name" value="TMP-TENI"/>
    <property type="match status" value="1"/>
</dbReference>
<evidence type="ECO:0000313" key="12">
    <source>
        <dbReference type="Proteomes" id="UP000256845"/>
    </source>
</evidence>
<dbReference type="EC" id="2.5.1.3" evidence="9"/>
<comment type="catalytic activity">
    <reaction evidence="6 9">
        <text>4-methyl-5-(2-phosphooxyethyl)-thiazole + 4-amino-2-methyl-5-(diphosphooxymethyl)pyrimidine + H(+) = thiamine phosphate + diphosphate</text>
        <dbReference type="Rhea" id="RHEA:22328"/>
        <dbReference type="ChEBI" id="CHEBI:15378"/>
        <dbReference type="ChEBI" id="CHEBI:33019"/>
        <dbReference type="ChEBI" id="CHEBI:37575"/>
        <dbReference type="ChEBI" id="CHEBI:57841"/>
        <dbReference type="ChEBI" id="CHEBI:58296"/>
        <dbReference type="EC" id="2.5.1.3"/>
    </reaction>
</comment>
<keyword evidence="5 9" id="KW-0784">Thiamine biosynthesis</keyword>
<comment type="caution">
    <text evidence="9">Lacks conserved residue(s) required for the propagation of feature annotation.</text>
</comment>
<dbReference type="RefSeq" id="WP_115937021.1">
    <property type="nucleotide sequence ID" value="NZ_QRDW01000005.1"/>
</dbReference>
<evidence type="ECO:0000256" key="6">
    <source>
        <dbReference type="ARBA" id="ARBA00047334"/>
    </source>
</evidence>
<dbReference type="UniPathway" id="UPA00060">
    <property type="reaction ID" value="UER00141"/>
</dbReference>
<dbReference type="InterPro" id="IPR022998">
    <property type="entry name" value="ThiamineP_synth_TenI"/>
</dbReference>
<organism evidence="11 12">
    <name type="scientific">Aestuariispira insulae</name>
    <dbReference type="NCBI Taxonomy" id="1461337"/>
    <lineage>
        <taxon>Bacteria</taxon>
        <taxon>Pseudomonadati</taxon>
        <taxon>Pseudomonadota</taxon>
        <taxon>Alphaproteobacteria</taxon>
        <taxon>Rhodospirillales</taxon>
        <taxon>Kiloniellaceae</taxon>
        <taxon>Aestuariispira</taxon>
    </lineage>
</organism>
<dbReference type="EMBL" id="QRDW01000005">
    <property type="protein sequence ID" value="RED49768.1"/>
    <property type="molecule type" value="Genomic_DNA"/>
</dbReference>
<feature type="binding site" evidence="9">
    <location>
        <position position="91"/>
    </location>
    <ligand>
        <name>Mg(2+)</name>
        <dbReference type="ChEBI" id="CHEBI:18420"/>
    </ligand>
</feature>
<feature type="binding site" evidence="9">
    <location>
        <begin position="140"/>
        <end position="142"/>
    </location>
    <ligand>
        <name>2-[(2R,5Z)-2-carboxy-4-methylthiazol-5(2H)-ylidene]ethyl phosphate</name>
        <dbReference type="ChEBI" id="CHEBI:62899"/>
    </ligand>
</feature>
<comment type="function">
    <text evidence="9">Condenses 4-methyl-5-(beta-hydroxyethyl)thiazole monophosphate (THZ-P) and 2-methyl-4-amino-5-hydroxymethyl pyrimidine pyrophosphate (HMP-PP) to form thiamine monophosphate (TMP).</text>
</comment>
<comment type="cofactor">
    <cofactor evidence="9">
        <name>Mg(2+)</name>
        <dbReference type="ChEBI" id="CHEBI:18420"/>
    </cofactor>
    <text evidence="9">Binds 1 Mg(2+) ion per subunit.</text>
</comment>
<evidence type="ECO:0000256" key="1">
    <source>
        <dbReference type="ARBA" id="ARBA00005165"/>
    </source>
</evidence>
<dbReference type="InterPro" id="IPR013785">
    <property type="entry name" value="Aldolase_TIM"/>
</dbReference>
<reference evidence="11 12" key="1">
    <citation type="submission" date="2018-07" db="EMBL/GenBank/DDBJ databases">
        <title>Genomic Encyclopedia of Type Strains, Phase III (KMG-III): the genomes of soil and plant-associated and newly described type strains.</title>
        <authorList>
            <person name="Whitman W."/>
        </authorList>
    </citation>
    <scope>NUCLEOTIDE SEQUENCE [LARGE SCALE GENOMIC DNA]</scope>
    <source>
        <strain evidence="11 12">CECT 8488</strain>
    </source>
</reference>
<dbReference type="OrthoDB" id="7159061at2"/>
<dbReference type="GO" id="GO:0005737">
    <property type="term" value="C:cytoplasm"/>
    <property type="evidence" value="ECO:0007669"/>
    <property type="project" value="TreeGrafter"/>
</dbReference>
<feature type="binding site" evidence="9">
    <location>
        <position position="113"/>
    </location>
    <ligand>
        <name>4-amino-2-methyl-5-(diphosphooxymethyl)pyrimidine</name>
        <dbReference type="ChEBI" id="CHEBI:57841"/>
    </ligand>
</feature>
<proteinExistence type="inferred from homology"/>
<keyword evidence="2 9" id="KW-0808">Transferase</keyword>
<feature type="binding site" evidence="9">
    <location>
        <begin position="191"/>
        <end position="192"/>
    </location>
    <ligand>
        <name>2-[(2R,5Z)-2-carboxy-4-methylthiazol-5(2H)-ylidene]ethyl phosphate</name>
        <dbReference type="ChEBI" id="CHEBI:62899"/>
    </ligand>
</feature>
<dbReference type="GO" id="GO:0000287">
    <property type="term" value="F:magnesium ion binding"/>
    <property type="evidence" value="ECO:0007669"/>
    <property type="project" value="UniProtKB-UniRule"/>
</dbReference>
<evidence type="ECO:0000256" key="8">
    <source>
        <dbReference type="ARBA" id="ARBA00047883"/>
    </source>
</evidence>
<evidence type="ECO:0000256" key="4">
    <source>
        <dbReference type="ARBA" id="ARBA00022842"/>
    </source>
</evidence>
<dbReference type="Proteomes" id="UP000256845">
    <property type="component" value="Unassembled WGS sequence"/>
</dbReference>
<feature type="binding site" evidence="9">
    <location>
        <position position="171"/>
    </location>
    <ligand>
        <name>2-[(2R,5Z)-2-carboxy-4-methylthiazol-5(2H)-ylidene]ethyl phosphate</name>
        <dbReference type="ChEBI" id="CHEBI:62899"/>
    </ligand>
</feature>
<keyword evidence="3 9" id="KW-0479">Metal-binding</keyword>
<keyword evidence="12" id="KW-1185">Reference proteome</keyword>
<evidence type="ECO:0000256" key="3">
    <source>
        <dbReference type="ARBA" id="ARBA00022723"/>
    </source>
</evidence>
<dbReference type="CDD" id="cd00564">
    <property type="entry name" value="TMP_TenI"/>
    <property type="match status" value="1"/>
</dbReference>
<dbReference type="SUPFAM" id="SSF51391">
    <property type="entry name" value="Thiamin phosphate synthase"/>
    <property type="match status" value="1"/>
</dbReference>
<feature type="domain" description="Thiamine phosphate synthase/TenI" evidence="10">
    <location>
        <begin position="10"/>
        <end position="194"/>
    </location>
</feature>